<keyword evidence="4" id="KW-1185">Reference proteome</keyword>
<name>A0AAW5QUQ0_9HYPH</name>
<feature type="chain" id="PRO_5043756152" evidence="2">
    <location>
        <begin position="31"/>
        <end position="241"/>
    </location>
</feature>
<evidence type="ECO:0000313" key="3">
    <source>
        <dbReference type="EMBL" id="MCT8970276.1"/>
    </source>
</evidence>
<reference evidence="3 4" key="1">
    <citation type="submission" date="2022-04" db="EMBL/GenBank/DDBJ databases">
        <authorList>
            <person name="Ye Y.-Q."/>
            <person name="Du Z.-J."/>
        </authorList>
    </citation>
    <scope>NUCLEOTIDE SEQUENCE [LARGE SCALE GENOMIC DNA]</scope>
    <source>
        <strain evidence="3 4">A6E488</strain>
    </source>
</reference>
<dbReference type="Proteomes" id="UP001320898">
    <property type="component" value="Unassembled WGS sequence"/>
</dbReference>
<dbReference type="EMBL" id="JALIDZ010000001">
    <property type="protein sequence ID" value="MCT8970276.1"/>
    <property type="molecule type" value="Genomic_DNA"/>
</dbReference>
<comment type="caution">
    <text evidence="3">The sequence shown here is derived from an EMBL/GenBank/DDBJ whole genome shotgun (WGS) entry which is preliminary data.</text>
</comment>
<dbReference type="RefSeq" id="WP_261613849.1">
    <property type="nucleotide sequence ID" value="NZ_JALIDZ010000001.1"/>
</dbReference>
<feature type="region of interest" description="Disordered" evidence="1">
    <location>
        <begin position="64"/>
        <end position="83"/>
    </location>
</feature>
<organism evidence="3 4">
    <name type="scientific">Microbaculum marinisediminis</name>
    <dbReference type="NCBI Taxonomy" id="2931392"/>
    <lineage>
        <taxon>Bacteria</taxon>
        <taxon>Pseudomonadati</taxon>
        <taxon>Pseudomonadota</taxon>
        <taxon>Alphaproteobacteria</taxon>
        <taxon>Hyphomicrobiales</taxon>
        <taxon>Tepidamorphaceae</taxon>
        <taxon>Microbaculum</taxon>
    </lineage>
</organism>
<feature type="signal peptide" evidence="2">
    <location>
        <begin position="1"/>
        <end position="30"/>
    </location>
</feature>
<evidence type="ECO:0000256" key="1">
    <source>
        <dbReference type="SAM" id="MobiDB-lite"/>
    </source>
</evidence>
<protein>
    <submittedName>
        <fullName evidence="3">Uncharacterized protein</fullName>
    </submittedName>
</protein>
<gene>
    <name evidence="3" type="ORF">MUB46_00235</name>
</gene>
<proteinExistence type="predicted"/>
<dbReference type="AlphaFoldDB" id="A0AAW5QUQ0"/>
<keyword evidence="2" id="KW-0732">Signal</keyword>
<accession>A0AAW5QUQ0</accession>
<sequence length="241" mass="26388">MYPDQTTILATMLFAAAIAAAPAAAPTAFAQTPTFAQNPALAQNPAFAQNKVKTETIQVAPVDEDAAEDGAPEDVPPGDGIPADGDALPQVLYDWSLLPPPVRRMREQIMEAAHSGDLERMRVVLESNELPPIVSFGGETDPIDYWRQAGGDPEGREILAIMIEILEAGFVHLDEGTPQEMYVWPYFQALPLDSLTPSQEVELYKLITPHDRQGMEEFGAYMFYRLGIGPDGTWHFFVAGD</sequence>
<evidence type="ECO:0000313" key="4">
    <source>
        <dbReference type="Proteomes" id="UP001320898"/>
    </source>
</evidence>
<evidence type="ECO:0000256" key="2">
    <source>
        <dbReference type="SAM" id="SignalP"/>
    </source>
</evidence>